<evidence type="ECO:0000313" key="2">
    <source>
        <dbReference type="Proteomes" id="UP000201675"/>
    </source>
</evidence>
<dbReference type="GeneID" id="26623380"/>
<accession>A0A0K2CYY6</accession>
<keyword evidence="2" id="KW-1185">Reference proteome</keyword>
<gene>
    <name evidence="1" type="ORF">VEGAS_58</name>
</gene>
<dbReference type="EMBL" id="KT361654">
    <property type="protein sequence ID" value="ALA12703.1"/>
    <property type="molecule type" value="Genomic_DNA"/>
</dbReference>
<reference evidence="1 2" key="1">
    <citation type="journal article" date="2015" name="Genome Announc.">
        <title>Complete Genome Sequences of Nine Phages Capable of Infecting Paenibacillus larvae, the Causative Agent of American Foulbrood Disease in Honeybees.</title>
        <authorList>
            <person name="Tsourkas P.K."/>
            <person name="Yost D.G."/>
            <person name="Krohn A."/>
            <person name="LeBlanc L."/>
            <person name="Zhang A."/>
            <person name="Stamereilers C."/>
            <person name="Amy P.S."/>
        </authorList>
    </citation>
    <scope>NUCLEOTIDE SEQUENCE [LARGE SCALE GENOMIC DNA]</scope>
</reference>
<organism evidence="1 2">
    <name type="scientific">Paenibacillus phage Vegas</name>
    <dbReference type="NCBI Taxonomy" id="1636261"/>
    <lineage>
        <taxon>Viruses</taxon>
        <taxon>Duplodnaviria</taxon>
        <taxon>Heunggongvirae</taxon>
        <taxon>Uroviricota</taxon>
        <taxon>Caudoviricetes</taxon>
        <taxon>Gochnauervirinae</taxon>
        <taxon>Vegasvirus</taxon>
        <taxon>Vegasvirus vegas</taxon>
    </lineage>
</organism>
<dbReference type="RefSeq" id="YP_009196157.1">
    <property type="nucleotide sequence ID" value="NC_028767.1"/>
</dbReference>
<dbReference type="Proteomes" id="UP000201675">
    <property type="component" value="Segment"/>
</dbReference>
<evidence type="ECO:0000313" key="1">
    <source>
        <dbReference type="EMBL" id="ALA12703.1"/>
    </source>
</evidence>
<name>A0A0K2CYY6_9CAUD</name>
<proteinExistence type="predicted"/>
<sequence length="52" mass="6057">MDKLKLEFEKAVTRRMREIQSGELAKGEIRRSRLISAIDEEAKARLQARKLS</sequence>
<protein>
    <submittedName>
        <fullName evidence="1">Uncharacterized protein</fullName>
    </submittedName>
</protein>
<dbReference type="KEGG" id="vg:26623380"/>